<dbReference type="SMART" id="SM00028">
    <property type="entry name" value="TPR"/>
    <property type="match status" value="5"/>
</dbReference>
<dbReference type="GO" id="GO:0003677">
    <property type="term" value="F:DNA binding"/>
    <property type="evidence" value="ECO:0007669"/>
    <property type="project" value="InterPro"/>
</dbReference>
<evidence type="ECO:0000313" key="6">
    <source>
        <dbReference type="Proteomes" id="UP000002027"/>
    </source>
</evidence>
<dbReference type="SUPFAM" id="SSF47413">
    <property type="entry name" value="lambda repressor-like DNA-binding domains"/>
    <property type="match status" value="1"/>
</dbReference>
<evidence type="ECO:0000313" key="5">
    <source>
        <dbReference type="EMBL" id="ACZ37511.1"/>
    </source>
</evidence>
<dbReference type="Gene3D" id="1.10.260.40">
    <property type="entry name" value="lambda repressor-like DNA-binding domains"/>
    <property type="match status" value="1"/>
</dbReference>
<dbReference type="InterPro" id="IPR019734">
    <property type="entry name" value="TPR_rpt"/>
</dbReference>
<name>D1C5J5_SPHTD</name>
<dbReference type="SMART" id="SM00530">
    <property type="entry name" value="HTH_XRE"/>
    <property type="match status" value="1"/>
</dbReference>
<protein>
    <submittedName>
        <fullName evidence="5">Transcriptional regulator, XRE family</fullName>
    </submittedName>
</protein>
<proteinExistence type="predicted"/>
<dbReference type="PANTHER" id="PTHR16305:SF35">
    <property type="entry name" value="TRANSCRIPTIONAL ACTIVATOR DOMAIN"/>
    <property type="match status" value="1"/>
</dbReference>
<evidence type="ECO:0000256" key="2">
    <source>
        <dbReference type="ARBA" id="ARBA00022840"/>
    </source>
</evidence>
<dbReference type="GO" id="GO:0005524">
    <property type="term" value="F:ATP binding"/>
    <property type="evidence" value="ECO:0007669"/>
    <property type="project" value="UniProtKB-KW"/>
</dbReference>
<keyword evidence="2" id="KW-0067">ATP-binding</keyword>
<dbReference type="InParanoid" id="D1C5J5"/>
<dbReference type="InterPro" id="IPR011990">
    <property type="entry name" value="TPR-like_helical_dom_sf"/>
</dbReference>
<dbReference type="CDD" id="cd00093">
    <property type="entry name" value="HTH_XRE"/>
    <property type="match status" value="1"/>
</dbReference>
<dbReference type="Pfam" id="PF13191">
    <property type="entry name" value="AAA_16"/>
    <property type="match status" value="1"/>
</dbReference>
<reference evidence="6" key="1">
    <citation type="submission" date="2009-11" db="EMBL/GenBank/DDBJ databases">
        <title>The complete chromosome 1 of Sphaerobacter thermophilus DSM 20745.</title>
        <authorList>
            <person name="Lucas S."/>
            <person name="Copeland A."/>
            <person name="Lapidus A."/>
            <person name="Glavina del Rio T."/>
            <person name="Dalin E."/>
            <person name="Tice H."/>
            <person name="Bruce D."/>
            <person name="Goodwin L."/>
            <person name="Pitluck S."/>
            <person name="Kyrpides N."/>
            <person name="Mavromatis K."/>
            <person name="Ivanova N."/>
            <person name="Mikhailova N."/>
            <person name="LaButti K.M."/>
            <person name="Clum A."/>
            <person name="Sun H.I."/>
            <person name="Brettin T."/>
            <person name="Detter J.C."/>
            <person name="Han C."/>
            <person name="Larimer F."/>
            <person name="Land M."/>
            <person name="Hauser L."/>
            <person name="Markowitz V."/>
            <person name="Cheng J.F."/>
            <person name="Hugenholtz P."/>
            <person name="Woyke T."/>
            <person name="Wu D."/>
            <person name="Steenblock K."/>
            <person name="Schneider S."/>
            <person name="Pukall R."/>
            <person name="Goeker M."/>
            <person name="Klenk H.P."/>
            <person name="Eisen J.A."/>
        </authorList>
    </citation>
    <scope>NUCLEOTIDE SEQUENCE [LARGE SCALE GENOMIC DNA]</scope>
    <source>
        <strain evidence="6">ATCC 49802 / DSM 20745 / S 6022</strain>
    </source>
</reference>
<reference evidence="5 6" key="2">
    <citation type="journal article" date="2010" name="Stand. Genomic Sci.">
        <title>Complete genome sequence of Desulfohalobium retbaense type strain (HR(100)).</title>
        <authorList>
            <person name="Spring S."/>
            <person name="Nolan M."/>
            <person name="Lapidus A."/>
            <person name="Glavina Del Rio T."/>
            <person name="Copeland A."/>
            <person name="Tice H."/>
            <person name="Cheng J.F."/>
            <person name="Lucas S."/>
            <person name="Land M."/>
            <person name="Chen F."/>
            <person name="Bruce D."/>
            <person name="Goodwin L."/>
            <person name="Pitluck S."/>
            <person name="Ivanova N."/>
            <person name="Mavromatis K."/>
            <person name="Mikhailova N."/>
            <person name="Pati A."/>
            <person name="Chen A."/>
            <person name="Palaniappan K."/>
            <person name="Hauser L."/>
            <person name="Chang Y.J."/>
            <person name="Jeffries C.D."/>
            <person name="Munk C."/>
            <person name="Kiss H."/>
            <person name="Chain P."/>
            <person name="Han C."/>
            <person name="Brettin T."/>
            <person name="Detter J.C."/>
            <person name="Schuler E."/>
            <person name="Goker M."/>
            <person name="Rohde M."/>
            <person name="Bristow J."/>
            <person name="Eisen J.A."/>
            <person name="Markowitz V."/>
            <person name="Hugenholtz P."/>
            <person name="Kyrpides N.C."/>
            <person name="Klenk H.P."/>
        </authorList>
    </citation>
    <scope>NUCLEOTIDE SEQUENCE [LARGE SCALE GENOMIC DNA]</scope>
    <source>
        <strain evidence="6">ATCC 49802 / DSM 20745 / S 6022</strain>
    </source>
</reference>
<dbReference type="InterPro" id="IPR027417">
    <property type="entry name" value="P-loop_NTPase"/>
</dbReference>
<keyword evidence="1" id="KW-0547">Nucleotide-binding</keyword>
<dbReference type="STRING" id="479434.Sthe_0072"/>
<dbReference type="eggNOG" id="COG3899">
    <property type="taxonomic scope" value="Bacteria"/>
</dbReference>
<feature type="domain" description="HTH cro/C1-type" evidence="4">
    <location>
        <begin position="20"/>
        <end position="74"/>
    </location>
</feature>
<accession>D1C5J5</accession>
<dbReference type="PROSITE" id="PS50943">
    <property type="entry name" value="HTH_CROC1"/>
    <property type="match status" value="1"/>
</dbReference>
<dbReference type="InterPro" id="IPR041664">
    <property type="entry name" value="AAA_16"/>
</dbReference>
<evidence type="ECO:0000256" key="3">
    <source>
        <dbReference type="SAM" id="MobiDB-lite"/>
    </source>
</evidence>
<dbReference type="SUPFAM" id="SSF52540">
    <property type="entry name" value="P-loop containing nucleoside triphosphate hydrolases"/>
    <property type="match status" value="1"/>
</dbReference>
<sequence length="992" mass="107828">MYAYEETQGIRGRPTRGELLRRYRRLAGLTQEQLAERTDYSVDYISKLERGQRRLSAATLDRLVQPLGLGEAEIAALREALEHPDEDKQKTATRPLAGREREQAELRRLLAGLGPPVLLLAGEPGIGKTRLLNEADALAGEAGWHVVRGGCQPRTLDPFAPLTDALVTAMAQPAPPDRAEARLYAERLGRLLPGFDGEDAGSPVGNGQDAALLRPEQARHLLFRAVTDYLHAVGGERGTLLILDDLHWAAPDALDLLRSLALTAGSATLRIIGAYRDSETPAGAPLGDVIADLARASLVRVLTLDPLAEAEATQLVTQLLPAEDEQRHALVPAILRRAGGVPFFLVSYVEDVLGRDEPVPSLELPWTVAQVIRQRVLALPEPARELLAVVAVVGRPVGPALLTRVSGQSEETVIEALEAAAAARLLQEDADGVYRFSHDLIRDTIEQELSTARRRLLHRRIAEALESLPEWQHTSGPAEIAQHFLQGGDPERAVIWSLRAGDRAAALFAHANAETQYRTAADLAREIGDEQAELEALDRLGHVLYRIGRFQAAVEPLERAGEIAARLGDRDRSVALLARSGQAYAFGGRASEGLDRLLPVWRSLDATHHEAPPSGILADLYNALCALYFHTGRLRDALDAAASAMASARASENLPALIVATIGHGIALGRVDRVDEERRAFEDAAAMAERLGDPLLRALAVYHQGVALLSVDDFDQGERHLRRALDIAEDAELIAMATFARVRLSALLVTRGRWCEARAEAERAEVDNRFLGPRPGGFYPLHALGRILLLQGERDAGLRHVNEALAMATRYEHLPGIVEARQTLAWQAMRDGRPAEAIARLEPALERVRAAGSLRAPLVYAWALVELGDTTRAAEVLAAARQRASASRSRARLPAVLLHEARLAAHERRWESAVDALEQGVSIAQELGLPYDEALLLQEHGRLHTLRAEPEQASARLGQALVIFRRLGAVTDVQAVEQALDALAGSGHAAHP</sequence>
<dbReference type="eggNOG" id="COG1396">
    <property type="taxonomic scope" value="Bacteria"/>
</dbReference>
<dbReference type="InterPro" id="IPR001387">
    <property type="entry name" value="Cro/C1-type_HTH"/>
</dbReference>
<dbReference type="Gene3D" id="1.25.40.10">
    <property type="entry name" value="Tetratricopeptide repeat domain"/>
    <property type="match status" value="4"/>
</dbReference>
<dbReference type="AlphaFoldDB" id="D1C5J5"/>
<dbReference type="KEGG" id="sti:Sthe_0072"/>
<dbReference type="InterPro" id="IPR010982">
    <property type="entry name" value="Lambda_DNA-bd_dom_sf"/>
</dbReference>
<dbReference type="Gene3D" id="3.40.50.300">
    <property type="entry name" value="P-loop containing nucleotide triphosphate hydrolases"/>
    <property type="match status" value="1"/>
</dbReference>
<dbReference type="HOGENOM" id="CLU_006850_2_2_0"/>
<dbReference type="Pfam" id="PF13560">
    <property type="entry name" value="HTH_31"/>
    <property type="match status" value="1"/>
</dbReference>
<organism evidence="5 6">
    <name type="scientific">Sphaerobacter thermophilus (strain ATCC 49802 / DSM 20745 / KCCM 41009 / NCIMB 13125 / S 6022)</name>
    <dbReference type="NCBI Taxonomy" id="479434"/>
    <lineage>
        <taxon>Bacteria</taxon>
        <taxon>Pseudomonadati</taxon>
        <taxon>Thermomicrobiota</taxon>
        <taxon>Thermomicrobia</taxon>
        <taxon>Sphaerobacterales</taxon>
        <taxon>Sphaerobacterineae</taxon>
        <taxon>Sphaerobacteraceae</taxon>
        <taxon>Sphaerobacter</taxon>
    </lineage>
</organism>
<dbReference type="EMBL" id="CP001823">
    <property type="protein sequence ID" value="ACZ37511.1"/>
    <property type="molecule type" value="Genomic_DNA"/>
</dbReference>
<feature type="region of interest" description="Disordered" evidence="3">
    <location>
        <begin position="81"/>
        <end position="100"/>
    </location>
</feature>
<gene>
    <name evidence="5" type="ordered locus">Sthe_0072</name>
</gene>
<keyword evidence="6" id="KW-1185">Reference proteome</keyword>
<dbReference type="GO" id="GO:0004016">
    <property type="term" value="F:adenylate cyclase activity"/>
    <property type="evidence" value="ECO:0007669"/>
    <property type="project" value="TreeGrafter"/>
</dbReference>
<dbReference type="eggNOG" id="COG0457">
    <property type="taxonomic scope" value="Bacteria"/>
</dbReference>
<dbReference type="SUPFAM" id="SSF48452">
    <property type="entry name" value="TPR-like"/>
    <property type="match status" value="3"/>
</dbReference>
<feature type="compositionally biased region" description="Basic and acidic residues" evidence="3">
    <location>
        <begin position="81"/>
        <end position="90"/>
    </location>
</feature>
<dbReference type="GO" id="GO:0005737">
    <property type="term" value="C:cytoplasm"/>
    <property type="evidence" value="ECO:0007669"/>
    <property type="project" value="TreeGrafter"/>
</dbReference>
<dbReference type="PANTHER" id="PTHR16305">
    <property type="entry name" value="TESTICULAR SOLUBLE ADENYLYL CYCLASE"/>
    <property type="match status" value="1"/>
</dbReference>
<dbReference type="Proteomes" id="UP000002027">
    <property type="component" value="Chromosome 1"/>
</dbReference>
<evidence type="ECO:0000259" key="4">
    <source>
        <dbReference type="PROSITE" id="PS50943"/>
    </source>
</evidence>
<evidence type="ECO:0000256" key="1">
    <source>
        <dbReference type="ARBA" id="ARBA00022741"/>
    </source>
</evidence>